<dbReference type="GO" id="GO:0000373">
    <property type="term" value="P:Group II intron splicing"/>
    <property type="evidence" value="ECO:0007669"/>
    <property type="project" value="InterPro"/>
</dbReference>
<dbReference type="Proteomes" id="UP000075243">
    <property type="component" value="Unassembled WGS sequence"/>
</dbReference>
<dbReference type="PANTHER" id="PTHR46247">
    <property type="entry name" value="CRS2-ASSOCIATED FACTOR 1, CHLOROPLASTIC"/>
    <property type="match status" value="1"/>
</dbReference>
<evidence type="ECO:0000313" key="2">
    <source>
        <dbReference type="Proteomes" id="UP000075243"/>
    </source>
</evidence>
<dbReference type="STRING" id="3821.A0A151RXV5"/>
<reference evidence="1" key="1">
    <citation type="journal article" date="2012" name="Nat. Biotechnol.">
        <title>Draft genome sequence of pigeonpea (Cajanus cajan), an orphan legume crop of resource-poor farmers.</title>
        <authorList>
            <person name="Varshney R.K."/>
            <person name="Chen W."/>
            <person name="Li Y."/>
            <person name="Bharti A.K."/>
            <person name="Saxena R.K."/>
            <person name="Schlueter J.A."/>
            <person name="Donoghue M.T."/>
            <person name="Azam S."/>
            <person name="Fan G."/>
            <person name="Whaley A.M."/>
            <person name="Farmer A.D."/>
            <person name="Sheridan J."/>
            <person name="Iwata A."/>
            <person name="Tuteja R."/>
            <person name="Penmetsa R.V."/>
            <person name="Wu W."/>
            <person name="Upadhyaya H.D."/>
            <person name="Yang S.P."/>
            <person name="Shah T."/>
            <person name="Saxena K.B."/>
            <person name="Michael T."/>
            <person name="McCombie W.R."/>
            <person name="Yang B."/>
            <person name="Zhang G."/>
            <person name="Yang H."/>
            <person name="Wang J."/>
            <person name="Spillane C."/>
            <person name="Cook D.R."/>
            <person name="May G.D."/>
            <person name="Xu X."/>
            <person name="Jackson S.A."/>
        </authorList>
    </citation>
    <scope>NUCLEOTIDE SEQUENCE [LARGE SCALE GENOMIC DNA]</scope>
</reference>
<dbReference type="Gramene" id="C.cajan_28848.t">
    <property type="protein sequence ID" value="C.cajan_28848.t"/>
    <property type="gene ID" value="C.cajan_28848"/>
</dbReference>
<dbReference type="PANTHER" id="PTHR46247:SF4">
    <property type="entry name" value="CRS2-ASSOCIATED FACTOR 2, MITOCHONDRIAL"/>
    <property type="match status" value="1"/>
</dbReference>
<evidence type="ECO:0000313" key="1">
    <source>
        <dbReference type="EMBL" id="KYP47388.1"/>
    </source>
</evidence>
<name>A0A151RXV5_CAJCA</name>
<keyword evidence="2" id="KW-1185">Reference proteome</keyword>
<dbReference type="InterPro" id="IPR035920">
    <property type="entry name" value="YhbY-like_sf"/>
</dbReference>
<feature type="non-terminal residue" evidence="1">
    <location>
        <position position="1"/>
    </location>
</feature>
<dbReference type="EMBL" id="KQ483529">
    <property type="protein sequence ID" value="KYP47388.1"/>
    <property type="molecule type" value="Genomic_DNA"/>
</dbReference>
<dbReference type="AlphaFoldDB" id="A0A151RXV5"/>
<protein>
    <submittedName>
        <fullName evidence="1">Uncharacterized protein</fullName>
    </submittedName>
</protein>
<organism evidence="1 2">
    <name type="scientific">Cajanus cajan</name>
    <name type="common">Pigeon pea</name>
    <name type="synonym">Cajanus indicus</name>
    <dbReference type="NCBI Taxonomy" id="3821"/>
    <lineage>
        <taxon>Eukaryota</taxon>
        <taxon>Viridiplantae</taxon>
        <taxon>Streptophyta</taxon>
        <taxon>Embryophyta</taxon>
        <taxon>Tracheophyta</taxon>
        <taxon>Spermatophyta</taxon>
        <taxon>Magnoliopsida</taxon>
        <taxon>eudicotyledons</taxon>
        <taxon>Gunneridae</taxon>
        <taxon>Pentapetalae</taxon>
        <taxon>rosids</taxon>
        <taxon>fabids</taxon>
        <taxon>Fabales</taxon>
        <taxon>Fabaceae</taxon>
        <taxon>Papilionoideae</taxon>
        <taxon>50 kb inversion clade</taxon>
        <taxon>NPAAA clade</taxon>
        <taxon>indigoferoid/millettioid clade</taxon>
        <taxon>Phaseoleae</taxon>
        <taxon>Cajanus</taxon>
    </lineage>
</organism>
<sequence length="171" mass="19965">VGPIIFCDSPKFSPFGPGWFNWRWIDVSPRSNVNWKRIEEEREQVLGALLSEDEVVELVEHYRHSDCSRKINLGKGGVTHIYNYWKKVEAMRIKCLGVPTLDMDNVCFHLEMKGTLVIFSYSEGRTRALIEYSGEGEDLVPCVPILFKDEQIILWRGNFNEEHNMHILHDR</sequence>
<accession>A0A151RXV5</accession>
<dbReference type="SUPFAM" id="SSF75471">
    <property type="entry name" value="YhbY-like"/>
    <property type="match status" value="1"/>
</dbReference>
<dbReference type="InterPro" id="IPR044599">
    <property type="entry name" value="CAF1P_plant"/>
</dbReference>
<gene>
    <name evidence="1" type="ORF">KK1_031002</name>
</gene>
<proteinExistence type="predicted"/>